<keyword evidence="5" id="KW-0460">Magnesium</keyword>
<dbReference type="Pfam" id="PF08335">
    <property type="entry name" value="GlnD_UR_UTase"/>
    <property type="match status" value="1"/>
</dbReference>
<dbReference type="InterPro" id="IPR043519">
    <property type="entry name" value="NT_sf"/>
</dbReference>
<dbReference type="RefSeq" id="WP_166191246.1">
    <property type="nucleotide sequence ID" value="NZ_CP049811.1"/>
</dbReference>
<dbReference type="GO" id="GO:0005524">
    <property type="term" value="F:ATP binding"/>
    <property type="evidence" value="ECO:0007669"/>
    <property type="project" value="UniProtKB-KW"/>
</dbReference>
<dbReference type="Gene3D" id="1.20.120.330">
    <property type="entry name" value="Nucleotidyltransferases domain 2"/>
    <property type="match status" value="2"/>
</dbReference>
<evidence type="ECO:0000313" key="10">
    <source>
        <dbReference type="Proteomes" id="UP000500791"/>
    </source>
</evidence>
<accession>A0A6G7VML2</accession>
<evidence type="ECO:0000256" key="3">
    <source>
        <dbReference type="ARBA" id="ARBA00022741"/>
    </source>
</evidence>
<evidence type="ECO:0000256" key="2">
    <source>
        <dbReference type="ARBA" id="ARBA00022695"/>
    </source>
</evidence>
<keyword evidence="3" id="KW-0547">Nucleotide-binding</keyword>
<evidence type="ECO:0000259" key="7">
    <source>
        <dbReference type="Pfam" id="PF03710"/>
    </source>
</evidence>
<keyword evidence="6" id="KW-0511">Multifunctional enzyme</keyword>
<keyword evidence="4" id="KW-0067">ATP-binding</keyword>
<keyword evidence="2 9" id="KW-0548">Nucleotidyltransferase</keyword>
<protein>
    <submittedName>
        <fullName evidence="9">Glutamine-synthetase adenylyltransferase</fullName>
    </submittedName>
</protein>
<dbReference type="Pfam" id="PF03710">
    <property type="entry name" value="GlnE"/>
    <property type="match status" value="2"/>
</dbReference>
<evidence type="ECO:0000256" key="6">
    <source>
        <dbReference type="ARBA" id="ARBA00023268"/>
    </source>
</evidence>
<dbReference type="PANTHER" id="PTHR30621:SF0">
    <property type="entry name" value="BIFUNCTIONAL GLUTAMINE SYNTHETASE ADENYLYLTRANSFERASE_ADENYLYL-REMOVING ENZYME"/>
    <property type="match status" value="1"/>
</dbReference>
<keyword evidence="1 9" id="KW-0808">Transferase</keyword>
<name>A0A6G7VML2_9RHOB</name>
<dbReference type="Proteomes" id="UP000500791">
    <property type="component" value="Chromosome"/>
</dbReference>
<dbReference type="InterPro" id="IPR013546">
    <property type="entry name" value="PII_UdlTrfase/GS_AdlTrfase"/>
</dbReference>
<dbReference type="CDD" id="cd05401">
    <property type="entry name" value="NT_GlnE_GlnD_like"/>
    <property type="match status" value="2"/>
</dbReference>
<sequence>MSLASRIKKFPHAVDQTRGQDVAGSFSGPLARLIAGAAGSSNHLARLAQAEAEWLHSVAEQEPEETLDALCTPPEGDPAKMLRQAKQRVALLTALADLGGIWPTMQVTAALTRFADMALDHTTKHLIAAESARGKLPATPADAGYVVFAMGKMGAGELNYSSDIDLICMFDETQHAPEDYAEVRATLIRVTKKLTQIIGAQTGDGYVFRTDLRLRPDPSTTPVCMAMEPAERYYESLGRTWERSAFIKARPCAGDIAAGEAFLDRLRPFVWRRYLDFAAIRDVRDMMHRIRDHKGLSGPIEAADHDVKLGRGGIREIEFYAQTRQLIAGGRDASLRTRGTLDALSALERAGQIPPGTAETLTAHYTALRDIEHRIQMLDDAQTHTVPRNTDALKRLAALCGCDDTGAFLKALTERLVAVHAICMPPEAEDERPQAQFETDGGTRQITDAWPNLPALRSPRAEALFHRLAPGILKRLSGAADPHAALVHFDSFLRGLPAGVQVFSLFEARPALQDLLVEICATAPALARYLGRHASVLDAVLDREFFAELPELDAMERSLMMALNDADDYEAKLDATRRWQKEVHFRIGVHLLRGIADGHSAEKAYSDLAQCCIAALLPLVIEEQAPRHGAPPGSGAVVLGMGKLGSFEMTASSDLDLIMLYDADAADMSDGPDPLAAPQYYAKLTKRLITALTAPTSEGTLYEVDMRLRPSGKQGPVATSLAAFRRYQSREAWTWEHLALTRARPVAGPPDVQEEAAQAVAQVIALPHDAQKVRADTADMRRRLMEAHRPGSIWKVKQGPGRLLDIDLFLQAGCLLTSACNADIADLVLHDWLNQEEAACIAQTRKLMSTLQAIGRVALDDEFDPNRAGPALIEVLLAQTGFDELDALRTELESRIDTVSALISDRLA</sequence>
<dbReference type="KEGG" id="mon:G8E03_10130"/>
<dbReference type="InterPro" id="IPR005190">
    <property type="entry name" value="GlnE_rpt_dom"/>
</dbReference>
<dbReference type="GO" id="GO:0000820">
    <property type="term" value="P:regulation of glutamine family amino acid metabolic process"/>
    <property type="evidence" value="ECO:0007669"/>
    <property type="project" value="TreeGrafter"/>
</dbReference>
<dbReference type="SUPFAM" id="SSF81593">
    <property type="entry name" value="Nucleotidyltransferase substrate binding subunit/domain"/>
    <property type="match status" value="2"/>
</dbReference>
<dbReference type="InterPro" id="IPR023057">
    <property type="entry name" value="GlnE"/>
</dbReference>
<evidence type="ECO:0000256" key="1">
    <source>
        <dbReference type="ARBA" id="ARBA00022679"/>
    </source>
</evidence>
<evidence type="ECO:0000259" key="8">
    <source>
        <dbReference type="Pfam" id="PF08335"/>
    </source>
</evidence>
<feature type="domain" description="PII-uridylyltransferase/Glutamine-synthetase adenylyltransferase" evidence="8">
    <location>
        <begin position="288"/>
        <end position="423"/>
    </location>
</feature>
<proteinExistence type="predicted"/>
<dbReference type="GO" id="GO:0005829">
    <property type="term" value="C:cytosol"/>
    <property type="evidence" value="ECO:0007669"/>
    <property type="project" value="TreeGrafter"/>
</dbReference>
<evidence type="ECO:0000313" key="9">
    <source>
        <dbReference type="EMBL" id="QIK41095.1"/>
    </source>
</evidence>
<dbReference type="EMBL" id="CP049811">
    <property type="protein sequence ID" value="QIK41095.1"/>
    <property type="molecule type" value="Genomic_DNA"/>
</dbReference>
<dbReference type="PANTHER" id="PTHR30621">
    <property type="entry name" value="GLUTAMINE SYNTHETASE ADENYLYLTRANSFERASE"/>
    <property type="match status" value="1"/>
</dbReference>
<keyword evidence="10" id="KW-1185">Reference proteome</keyword>
<feature type="domain" description="Glutamate-ammonia ligase adenylyltransferase repeated" evidence="7">
    <location>
        <begin position="57"/>
        <end position="263"/>
    </location>
</feature>
<dbReference type="AlphaFoldDB" id="A0A6G7VML2"/>
<dbReference type="SUPFAM" id="SSF81301">
    <property type="entry name" value="Nucleotidyltransferase"/>
    <property type="match status" value="2"/>
</dbReference>
<evidence type="ECO:0000256" key="5">
    <source>
        <dbReference type="ARBA" id="ARBA00022842"/>
    </source>
</evidence>
<organism evidence="9 10">
    <name type="scientific">Pontivivens nitratireducens</name>
    <dbReference type="NCBI Taxonomy" id="2758038"/>
    <lineage>
        <taxon>Bacteria</taxon>
        <taxon>Pseudomonadati</taxon>
        <taxon>Pseudomonadota</taxon>
        <taxon>Alphaproteobacteria</taxon>
        <taxon>Rhodobacterales</taxon>
        <taxon>Paracoccaceae</taxon>
        <taxon>Pontivivens</taxon>
    </lineage>
</organism>
<reference evidence="9 10" key="1">
    <citation type="submission" date="2020-03" db="EMBL/GenBank/DDBJ databases">
        <title>Complete genome sequence of Monaibacterium sp. ALG8 with diverse plasmids.</title>
        <authorList>
            <person name="Sun C."/>
        </authorList>
    </citation>
    <scope>NUCLEOTIDE SEQUENCE [LARGE SCALE GENOMIC DNA]</scope>
    <source>
        <strain evidence="9 10">ALG8</strain>
    </source>
</reference>
<feature type="domain" description="Glutamate-ammonia ligase adenylyltransferase repeated" evidence="7">
    <location>
        <begin position="516"/>
        <end position="757"/>
    </location>
</feature>
<gene>
    <name evidence="9" type="ORF">G8E03_10130</name>
</gene>
<dbReference type="GO" id="GO:0008882">
    <property type="term" value="F:[glutamate-ammonia-ligase] adenylyltransferase activity"/>
    <property type="evidence" value="ECO:0007669"/>
    <property type="project" value="InterPro"/>
</dbReference>
<evidence type="ECO:0000256" key="4">
    <source>
        <dbReference type="ARBA" id="ARBA00022840"/>
    </source>
</evidence>
<dbReference type="Gene3D" id="3.30.460.10">
    <property type="entry name" value="Beta Polymerase, domain 2"/>
    <property type="match status" value="2"/>
</dbReference>